<comment type="caution">
    <text evidence="3">The sequence shown here is derived from an EMBL/GenBank/DDBJ whole genome shotgun (WGS) entry which is preliminary data.</text>
</comment>
<evidence type="ECO:0000256" key="1">
    <source>
        <dbReference type="ARBA" id="ARBA00022801"/>
    </source>
</evidence>
<gene>
    <name evidence="3" type="ORF">GCM10009663_62830</name>
</gene>
<evidence type="ECO:0000259" key="2">
    <source>
        <dbReference type="Pfam" id="PF00561"/>
    </source>
</evidence>
<feature type="domain" description="AB hydrolase-1" evidence="2">
    <location>
        <begin position="34"/>
        <end position="152"/>
    </location>
</feature>
<name>A0ABN1U321_9ACTN</name>
<organism evidence="3 4">
    <name type="scientific">Kitasatospora arboriphila</name>
    <dbReference type="NCBI Taxonomy" id="258052"/>
    <lineage>
        <taxon>Bacteria</taxon>
        <taxon>Bacillati</taxon>
        <taxon>Actinomycetota</taxon>
        <taxon>Actinomycetes</taxon>
        <taxon>Kitasatosporales</taxon>
        <taxon>Streptomycetaceae</taxon>
        <taxon>Kitasatospora</taxon>
    </lineage>
</organism>
<protein>
    <submittedName>
        <fullName evidence="3">Alpha/beta hydrolase</fullName>
    </submittedName>
</protein>
<reference evidence="3 4" key="1">
    <citation type="journal article" date="2019" name="Int. J. Syst. Evol. Microbiol.">
        <title>The Global Catalogue of Microorganisms (GCM) 10K type strain sequencing project: providing services to taxonomists for standard genome sequencing and annotation.</title>
        <authorList>
            <consortium name="The Broad Institute Genomics Platform"/>
            <consortium name="The Broad Institute Genome Sequencing Center for Infectious Disease"/>
            <person name="Wu L."/>
            <person name="Ma J."/>
        </authorList>
    </citation>
    <scope>NUCLEOTIDE SEQUENCE [LARGE SCALE GENOMIC DNA]</scope>
    <source>
        <strain evidence="3 4">JCM 13002</strain>
    </source>
</reference>
<dbReference type="PANTHER" id="PTHR43798">
    <property type="entry name" value="MONOACYLGLYCEROL LIPASE"/>
    <property type="match status" value="1"/>
</dbReference>
<sequence>MSISGGPVHDELSVPVPGGDLAVLRWPARVPDAPTVVAVHGITANALAWGEIADRLAGRAALIAPDLRGRADSRSVDGPFGLARHADDVAEVVRTLGLGPAHLVGHSMGAWVCALTAVRHPELVSRVLLVDGAVSFPLPAGVHEDDALAAVLGPALARLSMTFPDRQAYREFWQAHPAFVDGWTARMDAYTQRDLVGTEPGLRSSCVPEAIRQDGREVLLDKEAAAAVHQLPCPAELLWAERGLLNEPQGLYDAARLRSAGLDETRVPAATVPGTNHYSIIGGADGAAAVIDRLLRGAALG</sequence>
<dbReference type="GO" id="GO:0016787">
    <property type="term" value="F:hydrolase activity"/>
    <property type="evidence" value="ECO:0007669"/>
    <property type="project" value="UniProtKB-KW"/>
</dbReference>
<dbReference type="PANTHER" id="PTHR43798:SF31">
    <property type="entry name" value="AB HYDROLASE SUPERFAMILY PROTEIN YCLE"/>
    <property type="match status" value="1"/>
</dbReference>
<dbReference type="SUPFAM" id="SSF53474">
    <property type="entry name" value="alpha/beta-Hydrolases"/>
    <property type="match status" value="1"/>
</dbReference>
<dbReference type="Gene3D" id="3.40.50.1820">
    <property type="entry name" value="alpha/beta hydrolase"/>
    <property type="match status" value="1"/>
</dbReference>
<keyword evidence="1 3" id="KW-0378">Hydrolase</keyword>
<dbReference type="Proteomes" id="UP001499987">
    <property type="component" value="Unassembled WGS sequence"/>
</dbReference>
<evidence type="ECO:0000313" key="4">
    <source>
        <dbReference type="Proteomes" id="UP001499987"/>
    </source>
</evidence>
<dbReference type="InterPro" id="IPR050266">
    <property type="entry name" value="AB_hydrolase_sf"/>
</dbReference>
<dbReference type="Pfam" id="PF00561">
    <property type="entry name" value="Abhydrolase_1"/>
    <property type="match status" value="1"/>
</dbReference>
<accession>A0ABN1U321</accession>
<keyword evidence="4" id="KW-1185">Reference proteome</keyword>
<dbReference type="InterPro" id="IPR029058">
    <property type="entry name" value="AB_hydrolase_fold"/>
</dbReference>
<dbReference type="EMBL" id="BAAALD010000088">
    <property type="protein sequence ID" value="GAA1113408.1"/>
    <property type="molecule type" value="Genomic_DNA"/>
</dbReference>
<evidence type="ECO:0000313" key="3">
    <source>
        <dbReference type="EMBL" id="GAA1113408.1"/>
    </source>
</evidence>
<proteinExistence type="predicted"/>
<dbReference type="InterPro" id="IPR000073">
    <property type="entry name" value="AB_hydrolase_1"/>
</dbReference>
<dbReference type="RefSeq" id="WP_344627089.1">
    <property type="nucleotide sequence ID" value="NZ_BAAALD010000088.1"/>
</dbReference>